<dbReference type="AlphaFoldDB" id="A0AAE0MC81"/>
<keyword evidence="3" id="KW-1185">Reference proteome</keyword>
<sequence>MRFDATAAHLQPPQDKRRECPRTTKSGQGKPAHRSEYVATASPLRCRKACETVVPAHFVFGAATPQWILEASSNGHEFLASKRSVAGRDEAQCFDVLIKGGQAHTVWSNGRSPLRLAKHWNIRPPLPFFNPSPHFRFGRHSSAQEQAGNGNPSERVFGRALPFYTIAHAQAISYPPWTLYSEDENNRRIGASIPGRFQISRSLSLSISGISALDGTGWREPRGGFATRLTAEFNG</sequence>
<reference evidence="2" key="1">
    <citation type="journal article" date="2023" name="Mol. Phylogenet. Evol.">
        <title>Genome-scale phylogeny and comparative genomics of the fungal order Sordariales.</title>
        <authorList>
            <person name="Hensen N."/>
            <person name="Bonometti L."/>
            <person name="Westerberg I."/>
            <person name="Brannstrom I.O."/>
            <person name="Guillou S."/>
            <person name="Cros-Aarteil S."/>
            <person name="Calhoun S."/>
            <person name="Haridas S."/>
            <person name="Kuo A."/>
            <person name="Mondo S."/>
            <person name="Pangilinan J."/>
            <person name="Riley R."/>
            <person name="LaButti K."/>
            <person name="Andreopoulos B."/>
            <person name="Lipzen A."/>
            <person name="Chen C."/>
            <person name="Yan M."/>
            <person name="Daum C."/>
            <person name="Ng V."/>
            <person name="Clum A."/>
            <person name="Steindorff A."/>
            <person name="Ohm R.A."/>
            <person name="Martin F."/>
            <person name="Silar P."/>
            <person name="Natvig D.O."/>
            <person name="Lalanne C."/>
            <person name="Gautier V."/>
            <person name="Ament-Velasquez S.L."/>
            <person name="Kruys A."/>
            <person name="Hutchinson M.I."/>
            <person name="Powell A.J."/>
            <person name="Barry K."/>
            <person name="Miller A.N."/>
            <person name="Grigoriev I.V."/>
            <person name="Debuchy R."/>
            <person name="Gladieux P."/>
            <person name="Hiltunen Thoren M."/>
            <person name="Johannesson H."/>
        </authorList>
    </citation>
    <scope>NUCLEOTIDE SEQUENCE</scope>
    <source>
        <strain evidence="2">CBS 118394</strain>
    </source>
</reference>
<organism evidence="2 3">
    <name type="scientific">Apodospora peruviana</name>
    <dbReference type="NCBI Taxonomy" id="516989"/>
    <lineage>
        <taxon>Eukaryota</taxon>
        <taxon>Fungi</taxon>
        <taxon>Dikarya</taxon>
        <taxon>Ascomycota</taxon>
        <taxon>Pezizomycotina</taxon>
        <taxon>Sordariomycetes</taxon>
        <taxon>Sordariomycetidae</taxon>
        <taxon>Sordariales</taxon>
        <taxon>Lasiosphaeriaceae</taxon>
        <taxon>Apodospora</taxon>
    </lineage>
</organism>
<evidence type="ECO:0000313" key="2">
    <source>
        <dbReference type="EMBL" id="KAK3325699.1"/>
    </source>
</evidence>
<evidence type="ECO:0000313" key="3">
    <source>
        <dbReference type="Proteomes" id="UP001283341"/>
    </source>
</evidence>
<name>A0AAE0MC81_9PEZI</name>
<accession>A0AAE0MC81</accession>
<evidence type="ECO:0000256" key="1">
    <source>
        <dbReference type="SAM" id="MobiDB-lite"/>
    </source>
</evidence>
<feature type="region of interest" description="Disordered" evidence="1">
    <location>
        <begin position="1"/>
        <end position="36"/>
    </location>
</feature>
<protein>
    <submittedName>
        <fullName evidence="2">Uncharacterized protein</fullName>
    </submittedName>
</protein>
<dbReference type="Proteomes" id="UP001283341">
    <property type="component" value="Unassembled WGS sequence"/>
</dbReference>
<dbReference type="EMBL" id="JAUEDM010000002">
    <property type="protein sequence ID" value="KAK3325699.1"/>
    <property type="molecule type" value="Genomic_DNA"/>
</dbReference>
<reference evidence="2" key="2">
    <citation type="submission" date="2023-06" db="EMBL/GenBank/DDBJ databases">
        <authorList>
            <consortium name="Lawrence Berkeley National Laboratory"/>
            <person name="Haridas S."/>
            <person name="Hensen N."/>
            <person name="Bonometti L."/>
            <person name="Westerberg I."/>
            <person name="Brannstrom I.O."/>
            <person name="Guillou S."/>
            <person name="Cros-Aarteil S."/>
            <person name="Calhoun S."/>
            <person name="Kuo A."/>
            <person name="Mondo S."/>
            <person name="Pangilinan J."/>
            <person name="Riley R."/>
            <person name="Labutti K."/>
            <person name="Andreopoulos B."/>
            <person name="Lipzen A."/>
            <person name="Chen C."/>
            <person name="Yanf M."/>
            <person name="Daum C."/>
            <person name="Ng V."/>
            <person name="Clum A."/>
            <person name="Steindorff A."/>
            <person name="Ohm R."/>
            <person name="Martin F."/>
            <person name="Silar P."/>
            <person name="Natvig D."/>
            <person name="Lalanne C."/>
            <person name="Gautier V."/>
            <person name="Ament-Velasquez S.L."/>
            <person name="Kruys A."/>
            <person name="Hutchinson M.I."/>
            <person name="Powell A.J."/>
            <person name="Barry K."/>
            <person name="Miller A.N."/>
            <person name="Grigoriev I.V."/>
            <person name="Debuchy R."/>
            <person name="Gladieux P."/>
            <person name="Thoren M.H."/>
            <person name="Johannesson H."/>
        </authorList>
    </citation>
    <scope>NUCLEOTIDE SEQUENCE</scope>
    <source>
        <strain evidence="2">CBS 118394</strain>
    </source>
</reference>
<proteinExistence type="predicted"/>
<gene>
    <name evidence="2" type="ORF">B0H66DRAFT_616427</name>
</gene>
<comment type="caution">
    <text evidence="2">The sequence shown here is derived from an EMBL/GenBank/DDBJ whole genome shotgun (WGS) entry which is preliminary data.</text>
</comment>